<dbReference type="RefSeq" id="WP_142089813.1">
    <property type="nucleotide sequence ID" value="NZ_SZUV01000004.1"/>
</dbReference>
<dbReference type="InterPro" id="IPR005846">
    <property type="entry name" value="A-D-PHexomutase_a/b/a-III"/>
</dbReference>
<dbReference type="Gene3D" id="3.40.120.10">
    <property type="entry name" value="Alpha-D-Glucose-1,6-Bisphosphate, subunit A, domain 3"/>
    <property type="match status" value="3"/>
</dbReference>
<dbReference type="PANTHER" id="PTHR43771">
    <property type="entry name" value="PHOSPHOMANNOMUTASE"/>
    <property type="match status" value="1"/>
</dbReference>
<dbReference type="PRINTS" id="PR00509">
    <property type="entry name" value="PGMPMM"/>
</dbReference>
<name>A0A543PZJ0_ACITH</name>
<evidence type="ECO:0000256" key="3">
    <source>
        <dbReference type="ARBA" id="ARBA00022553"/>
    </source>
</evidence>
<evidence type="ECO:0000256" key="4">
    <source>
        <dbReference type="ARBA" id="ARBA00022723"/>
    </source>
</evidence>
<dbReference type="GO" id="GO:0004614">
    <property type="term" value="F:phosphoglucomutase activity"/>
    <property type="evidence" value="ECO:0007669"/>
    <property type="project" value="UniProtKB-EC"/>
</dbReference>
<dbReference type="Pfam" id="PF00408">
    <property type="entry name" value="PGM_PMM_IV"/>
    <property type="match status" value="1"/>
</dbReference>
<dbReference type="SUPFAM" id="SSF55957">
    <property type="entry name" value="Phosphoglucomutase, C-terminal domain"/>
    <property type="match status" value="1"/>
</dbReference>
<proteinExistence type="inferred from homology"/>
<keyword evidence="6 12" id="KW-0413">Isomerase</keyword>
<comment type="similarity">
    <text evidence="2 7">Belongs to the phosphohexose mutase family.</text>
</comment>
<evidence type="ECO:0000256" key="7">
    <source>
        <dbReference type="RuleBase" id="RU004326"/>
    </source>
</evidence>
<feature type="domain" description="Alpha-D-phosphohexomutase alpha/beta/alpha" evidence="10">
    <location>
        <begin position="155"/>
        <end position="252"/>
    </location>
</feature>
<dbReference type="InterPro" id="IPR005843">
    <property type="entry name" value="A-D-PHexomutase_C"/>
</dbReference>
<evidence type="ECO:0000259" key="11">
    <source>
        <dbReference type="Pfam" id="PF02880"/>
    </source>
</evidence>
<dbReference type="InterPro" id="IPR005844">
    <property type="entry name" value="A-D-PHexomutase_a/b/a-I"/>
</dbReference>
<dbReference type="SUPFAM" id="SSF53738">
    <property type="entry name" value="Phosphoglucomutase, first 3 domains"/>
    <property type="match status" value="3"/>
</dbReference>
<accession>A0A543PZJ0</accession>
<dbReference type="InterPro" id="IPR036900">
    <property type="entry name" value="A-D-PHexomutase_C_sf"/>
</dbReference>
<dbReference type="Pfam" id="PF02878">
    <property type="entry name" value="PGM_PMM_I"/>
    <property type="match status" value="1"/>
</dbReference>
<dbReference type="GO" id="GO:0000287">
    <property type="term" value="F:magnesium ion binding"/>
    <property type="evidence" value="ECO:0007669"/>
    <property type="project" value="InterPro"/>
</dbReference>
<evidence type="ECO:0000259" key="8">
    <source>
        <dbReference type="Pfam" id="PF00408"/>
    </source>
</evidence>
<feature type="domain" description="Alpha-D-phosphohexomutase C-terminal" evidence="8">
    <location>
        <begin position="379"/>
        <end position="446"/>
    </location>
</feature>
<evidence type="ECO:0000259" key="10">
    <source>
        <dbReference type="Pfam" id="PF02879"/>
    </source>
</evidence>
<evidence type="ECO:0000256" key="5">
    <source>
        <dbReference type="ARBA" id="ARBA00022842"/>
    </source>
</evidence>
<keyword evidence="4 7" id="KW-0479">Metal-binding</keyword>
<dbReference type="InterPro" id="IPR005845">
    <property type="entry name" value="A-D-PHexomutase_a/b/a-II"/>
</dbReference>
<dbReference type="Gene3D" id="3.30.310.50">
    <property type="entry name" value="Alpha-D-phosphohexomutase, C-terminal domain"/>
    <property type="match status" value="1"/>
</dbReference>
<protein>
    <submittedName>
        <fullName evidence="12">Phosphomannomutase/phosphoglucomutase</fullName>
        <ecNumber evidence="12">5.4.2.2</ecNumber>
    </submittedName>
</protein>
<reference evidence="12 13" key="1">
    <citation type="submission" date="2019-03" db="EMBL/GenBank/DDBJ databases">
        <title>New insights into Acidothiobacillus thiooxidans sulfur metabolism through coupled gene expression, solution geochemistry, microscopy and spectroscopy analyses.</title>
        <authorList>
            <person name="Camacho D."/>
            <person name="Frazao R."/>
            <person name="Fouillen A."/>
            <person name="Nanci A."/>
            <person name="Lang B.F."/>
            <person name="Apte S.C."/>
            <person name="Baron C."/>
            <person name="Warren L.A."/>
        </authorList>
    </citation>
    <scope>NUCLEOTIDE SEQUENCE [LARGE SCALE GENOMIC DNA]</scope>
    <source>
        <strain evidence="12 13">ATCC 19377</strain>
    </source>
</reference>
<dbReference type="InterPro" id="IPR005841">
    <property type="entry name" value="Alpha-D-phosphohexomutase_SF"/>
</dbReference>
<dbReference type="EC" id="5.4.2.2" evidence="12"/>
<dbReference type="Proteomes" id="UP000315403">
    <property type="component" value="Unassembled WGS sequence"/>
</dbReference>
<evidence type="ECO:0000256" key="6">
    <source>
        <dbReference type="ARBA" id="ARBA00023235"/>
    </source>
</evidence>
<organism evidence="12 13">
    <name type="scientific">Acidithiobacillus thiooxidans ATCC 19377</name>
    <dbReference type="NCBI Taxonomy" id="637390"/>
    <lineage>
        <taxon>Bacteria</taxon>
        <taxon>Pseudomonadati</taxon>
        <taxon>Pseudomonadota</taxon>
        <taxon>Acidithiobacillia</taxon>
        <taxon>Acidithiobacillales</taxon>
        <taxon>Acidithiobacillaceae</taxon>
        <taxon>Acidithiobacillus</taxon>
    </lineage>
</organism>
<feature type="domain" description="Alpha-D-phosphohexomutase alpha/beta/alpha" evidence="11">
    <location>
        <begin position="258"/>
        <end position="352"/>
    </location>
</feature>
<evidence type="ECO:0000313" key="12">
    <source>
        <dbReference type="EMBL" id="TQN49493.1"/>
    </source>
</evidence>
<dbReference type="PROSITE" id="PS00710">
    <property type="entry name" value="PGM_PMM"/>
    <property type="match status" value="1"/>
</dbReference>
<dbReference type="InterPro" id="IPR016066">
    <property type="entry name" value="A-D-PHexomutase_CS"/>
</dbReference>
<keyword evidence="5 7" id="KW-0460">Magnesium</keyword>
<dbReference type="InterPro" id="IPR016055">
    <property type="entry name" value="A-D-PHexomutase_a/b/a-I/II/III"/>
</dbReference>
<evidence type="ECO:0000313" key="13">
    <source>
        <dbReference type="Proteomes" id="UP000315403"/>
    </source>
</evidence>
<dbReference type="EMBL" id="SZUV01000004">
    <property type="protein sequence ID" value="TQN49493.1"/>
    <property type="molecule type" value="Genomic_DNA"/>
</dbReference>
<evidence type="ECO:0000256" key="2">
    <source>
        <dbReference type="ARBA" id="ARBA00010231"/>
    </source>
</evidence>
<evidence type="ECO:0000259" key="9">
    <source>
        <dbReference type="Pfam" id="PF02878"/>
    </source>
</evidence>
<keyword evidence="3" id="KW-0597">Phosphoprotein</keyword>
<dbReference type="CDD" id="cd03089">
    <property type="entry name" value="PMM_PGM"/>
    <property type="match status" value="1"/>
</dbReference>
<feature type="domain" description="Alpha-D-phosphohexomutase alpha/beta/alpha" evidence="9">
    <location>
        <begin position="8"/>
        <end position="137"/>
    </location>
</feature>
<dbReference type="AlphaFoldDB" id="A0A543PZJ0"/>
<dbReference type="Pfam" id="PF02880">
    <property type="entry name" value="PGM_PMM_III"/>
    <property type="match status" value="1"/>
</dbReference>
<sequence length="455" mass="50244">MINIPPGIFREYDIRGVVDRDLTPDLVEELGKSIGSELRSRGGQNMVVGRDGRLSGLAFHQSLCSGLCKVGCDVLDVGMVPTPVLSFAVQHLGADGGVMVTGSHNPPQYNGFKTVMMGQTLYGEHIQRIYRRLQAREYTQPEKKGASIAHSIVDAYQHFVVENIRLQKPLRIGMDCGNGVTGIVAPELFGKLNCTVFGLYLDVDGRFPNHPADPTNEDNLRDLMALVRAENLDIGLAFDGDGDRMVVVSAKGKVILADRLLMLFVKHILPDYPDAAVVYDVKSSALLPDVIRAAGGRPVMWKTGYSLIKTKMEELDAPVGAELAGHFFFRDRWPGFDDGMYAAARLLEILSSINGDENSRNNVLDDLPEWPCTPEQRLEMEEGKPQQIMEVLLRDAPILFPDATLLTLDGLRIEFADGWALVRCSNTQPALVLRFEAKNTEALQRISRLIESAIL</sequence>
<comment type="caution">
    <text evidence="12">The sequence shown here is derived from an EMBL/GenBank/DDBJ whole genome shotgun (WGS) entry which is preliminary data.</text>
</comment>
<gene>
    <name evidence="12" type="primary">algC</name>
    <name evidence="12" type="ORF">DLNHIDIE_03144</name>
</gene>
<dbReference type="GO" id="GO:0005975">
    <property type="term" value="P:carbohydrate metabolic process"/>
    <property type="evidence" value="ECO:0007669"/>
    <property type="project" value="InterPro"/>
</dbReference>
<evidence type="ECO:0000256" key="1">
    <source>
        <dbReference type="ARBA" id="ARBA00001946"/>
    </source>
</evidence>
<dbReference type="PANTHER" id="PTHR43771:SF2">
    <property type="entry name" value="PHOSPHOMANNOMUTASE_PHOSPHOGLUCOMUTASE"/>
    <property type="match status" value="1"/>
</dbReference>
<comment type="cofactor">
    <cofactor evidence="1">
        <name>Mg(2+)</name>
        <dbReference type="ChEBI" id="CHEBI:18420"/>
    </cofactor>
</comment>
<dbReference type="Pfam" id="PF02879">
    <property type="entry name" value="PGM_PMM_II"/>
    <property type="match status" value="1"/>
</dbReference>